<proteinExistence type="predicted"/>
<evidence type="ECO:0000313" key="2">
    <source>
        <dbReference type="Proteomes" id="UP000255425"/>
    </source>
</evidence>
<dbReference type="Proteomes" id="UP000255425">
    <property type="component" value="Unassembled WGS sequence"/>
</dbReference>
<evidence type="ECO:0000313" key="1">
    <source>
        <dbReference type="EMBL" id="SUM73342.1"/>
    </source>
</evidence>
<sequence>MRENQNGLLVNDRNVVRIFDIKISSKISSLIRIYLRAII</sequence>
<name>A0A380H9G2_9STAP</name>
<dbReference type="EMBL" id="UHDZ01000001">
    <property type="protein sequence ID" value="SUM73342.1"/>
    <property type="molecule type" value="Genomic_DNA"/>
</dbReference>
<organism evidence="1 2">
    <name type="scientific">Staphylococcus saccharolyticus</name>
    <dbReference type="NCBI Taxonomy" id="33028"/>
    <lineage>
        <taxon>Bacteria</taxon>
        <taxon>Bacillati</taxon>
        <taxon>Bacillota</taxon>
        <taxon>Bacilli</taxon>
        <taxon>Bacillales</taxon>
        <taxon>Staphylococcaceae</taxon>
        <taxon>Staphylococcus</taxon>
    </lineage>
</organism>
<gene>
    <name evidence="1" type="ORF">NCTC11807_02103</name>
</gene>
<reference evidence="1 2" key="1">
    <citation type="submission" date="2018-06" db="EMBL/GenBank/DDBJ databases">
        <authorList>
            <consortium name="Pathogen Informatics"/>
            <person name="Doyle S."/>
        </authorList>
    </citation>
    <scope>NUCLEOTIDE SEQUENCE [LARGE SCALE GENOMIC DNA]</scope>
    <source>
        <strain evidence="1 2">NCTC11807</strain>
    </source>
</reference>
<keyword evidence="2" id="KW-1185">Reference proteome</keyword>
<accession>A0A380H9G2</accession>
<protein>
    <submittedName>
        <fullName evidence="1">Uncharacterized protein</fullName>
    </submittedName>
</protein>
<dbReference type="AlphaFoldDB" id="A0A380H9G2"/>